<evidence type="ECO:0000313" key="2">
    <source>
        <dbReference type="Proteomes" id="UP001057452"/>
    </source>
</evidence>
<feature type="non-terminal residue" evidence="1">
    <location>
        <position position="187"/>
    </location>
</feature>
<dbReference type="Proteomes" id="UP001057452">
    <property type="component" value="Chromosome 11"/>
</dbReference>
<gene>
    <name evidence="1" type="ORF">KUCAC02_011816</name>
</gene>
<organism evidence="1 2">
    <name type="scientific">Chaenocephalus aceratus</name>
    <name type="common">Blackfin icefish</name>
    <name type="synonym">Chaenichthys aceratus</name>
    <dbReference type="NCBI Taxonomy" id="36190"/>
    <lineage>
        <taxon>Eukaryota</taxon>
        <taxon>Metazoa</taxon>
        <taxon>Chordata</taxon>
        <taxon>Craniata</taxon>
        <taxon>Vertebrata</taxon>
        <taxon>Euteleostomi</taxon>
        <taxon>Actinopterygii</taxon>
        <taxon>Neopterygii</taxon>
        <taxon>Teleostei</taxon>
        <taxon>Neoteleostei</taxon>
        <taxon>Acanthomorphata</taxon>
        <taxon>Eupercaria</taxon>
        <taxon>Perciformes</taxon>
        <taxon>Notothenioidei</taxon>
        <taxon>Channichthyidae</taxon>
        <taxon>Chaenocephalus</taxon>
    </lineage>
</organism>
<protein>
    <submittedName>
        <fullName evidence="1">Uncharacterized protein</fullName>
    </submittedName>
</protein>
<evidence type="ECO:0000313" key="1">
    <source>
        <dbReference type="EMBL" id="KAI4818478.1"/>
    </source>
</evidence>
<sequence>CPTATHFPTLAPFLIHVNDLGHVEPFPTAPRWHSLGFENSSPCCNQATGLHNRKQSRGFCHSGREKRGTLMGDRKSACKREQGWWRGVLKQLVDVIGSPQSTAVSTLSTRGSGSIQSVCLSPRCPLTSTRPGQRDAETSTALTYEGPPDPMRDFHEVKLTCGVLQMTGEPPGHVPMMNQMDRVSQVS</sequence>
<dbReference type="EMBL" id="CM043795">
    <property type="protein sequence ID" value="KAI4818478.1"/>
    <property type="molecule type" value="Genomic_DNA"/>
</dbReference>
<feature type="non-terminal residue" evidence="1">
    <location>
        <position position="1"/>
    </location>
</feature>
<keyword evidence="2" id="KW-1185">Reference proteome</keyword>
<accession>A0ACB9WWW1</accession>
<proteinExistence type="predicted"/>
<comment type="caution">
    <text evidence="1">The sequence shown here is derived from an EMBL/GenBank/DDBJ whole genome shotgun (WGS) entry which is preliminary data.</text>
</comment>
<reference evidence="1" key="1">
    <citation type="submission" date="2022-05" db="EMBL/GenBank/DDBJ databases">
        <title>Chromosome-level genome of Chaenocephalus aceratus.</title>
        <authorList>
            <person name="Park H."/>
        </authorList>
    </citation>
    <scope>NUCLEOTIDE SEQUENCE</scope>
    <source>
        <strain evidence="1">KU_202001</strain>
    </source>
</reference>
<name>A0ACB9WWW1_CHAAC</name>